<dbReference type="GO" id="GO:0051539">
    <property type="term" value="F:4 iron, 4 sulfur cluster binding"/>
    <property type="evidence" value="ECO:0007669"/>
    <property type="project" value="UniProtKB-KW"/>
</dbReference>
<dbReference type="AlphaFoldDB" id="A0A5C8CJM7"/>
<dbReference type="InterPro" id="IPR007197">
    <property type="entry name" value="rSAM"/>
</dbReference>
<keyword evidence="7" id="KW-0051">Antiviral defense</keyword>
<dbReference type="SFLD" id="SFLDS00029">
    <property type="entry name" value="Radical_SAM"/>
    <property type="match status" value="1"/>
</dbReference>
<dbReference type="GO" id="GO:0046872">
    <property type="term" value="F:metal ion binding"/>
    <property type="evidence" value="ECO:0007669"/>
    <property type="project" value="UniProtKB-KW"/>
</dbReference>
<evidence type="ECO:0000313" key="11">
    <source>
        <dbReference type="Proteomes" id="UP000325116"/>
    </source>
</evidence>
<dbReference type="InterPro" id="IPR058240">
    <property type="entry name" value="rSAM_sf"/>
</dbReference>
<dbReference type="InterPro" id="IPR013785">
    <property type="entry name" value="Aldolase_TIM"/>
</dbReference>
<evidence type="ECO:0000256" key="8">
    <source>
        <dbReference type="ARBA" id="ARBA00039667"/>
    </source>
</evidence>
<evidence type="ECO:0000256" key="6">
    <source>
        <dbReference type="ARBA" id="ARBA00023014"/>
    </source>
</evidence>
<dbReference type="CDD" id="cd01335">
    <property type="entry name" value="Radical_SAM"/>
    <property type="match status" value="1"/>
</dbReference>
<keyword evidence="6" id="KW-0411">Iron-sulfur</keyword>
<comment type="cofactor">
    <cofactor evidence="1">
        <name>[4Fe-4S] cluster</name>
        <dbReference type="ChEBI" id="CHEBI:49883"/>
    </cofactor>
</comment>
<reference evidence="10 11" key="1">
    <citation type="journal article" date="1992" name="Lakartidningen">
        <title>[Penicillin V and not amoxicillin is the first choice preparation in acute otitis].</title>
        <authorList>
            <person name="Kamme C."/>
            <person name="Lundgren K."/>
            <person name="Prellner K."/>
        </authorList>
    </citation>
    <scope>NUCLEOTIDE SEQUENCE [LARGE SCALE GENOMIC DNA]</scope>
    <source>
        <strain evidence="10 11">W1</strain>
    </source>
</reference>
<comment type="caution">
    <text evidence="10">The sequence shown here is derived from an EMBL/GenBank/DDBJ whole genome shotgun (WGS) entry which is preliminary data.</text>
</comment>
<evidence type="ECO:0000256" key="7">
    <source>
        <dbReference type="ARBA" id="ARBA00023118"/>
    </source>
</evidence>
<evidence type="ECO:0000256" key="3">
    <source>
        <dbReference type="ARBA" id="ARBA00022691"/>
    </source>
</evidence>
<gene>
    <name evidence="10" type="ORF">EPJ80_01740</name>
</gene>
<keyword evidence="5" id="KW-0408">Iron</keyword>
<evidence type="ECO:0000256" key="5">
    <source>
        <dbReference type="ARBA" id="ARBA00023004"/>
    </source>
</evidence>
<dbReference type="RefSeq" id="WP_147757649.1">
    <property type="nucleotide sequence ID" value="NZ_SAXT01000001.1"/>
</dbReference>
<dbReference type="PANTHER" id="PTHR21339:SF0">
    <property type="entry name" value="S-ADENOSYLMETHIONINE-DEPENDENT NUCLEOTIDE DEHYDRATASE RSAD2"/>
    <property type="match status" value="1"/>
</dbReference>
<dbReference type="GO" id="GO:0051607">
    <property type="term" value="P:defense response to virus"/>
    <property type="evidence" value="ECO:0007669"/>
    <property type="project" value="UniProtKB-KW"/>
</dbReference>
<evidence type="ECO:0000256" key="1">
    <source>
        <dbReference type="ARBA" id="ARBA00001966"/>
    </source>
</evidence>
<sequence length="272" mass="32157">MSIFNHLKLNWHFINKCNMQCKFCYSSKESCKDITFDVIPKIKPFKEINLVGGEPTIYGKYIYLLEKLHSQGHILSIVSNGAMFLIDNNIFSKTVKYCETVGLSIDSINNETCINIGRKLHNKKTISEEEYLYICKKIKDSGRLLKINTVINIYNYKENFNSFIEKIKPDKWKIFQVLPINNLNPCEDLLITKKEFNYFLANHSSHKNIMYIENNNLMTSSYIMLDSKGRFFNNINNKYIYSKSLIYDNVNLEEEFSKMKYDISKYNDRYMK</sequence>
<dbReference type="InterPro" id="IPR051196">
    <property type="entry name" value="RSAD2/Viperin_antiviral"/>
</dbReference>
<organism evidence="10 11">
    <name type="scientific">Brachyspira aalborgi</name>
    <dbReference type="NCBI Taxonomy" id="29522"/>
    <lineage>
        <taxon>Bacteria</taxon>
        <taxon>Pseudomonadati</taxon>
        <taxon>Spirochaetota</taxon>
        <taxon>Spirochaetia</taxon>
        <taxon>Brachyspirales</taxon>
        <taxon>Brachyspiraceae</taxon>
        <taxon>Brachyspira</taxon>
    </lineage>
</organism>
<dbReference type="EMBL" id="SAXT01000001">
    <property type="protein sequence ID" value="TXJ13490.1"/>
    <property type="molecule type" value="Genomic_DNA"/>
</dbReference>
<dbReference type="PANTHER" id="PTHR21339">
    <property type="entry name" value="RADICAL S-ADENOSYL METHIONINE DOMAIN-CONTAINING PROTEIN 2"/>
    <property type="match status" value="1"/>
</dbReference>
<dbReference type="NCBIfam" id="NF038283">
    <property type="entry name" value="viperin_w_prok"/>
    <property type="match status" value="1"/>
</dbReference>
<keyword evidence="4" id="KW-0479">Metal-binding</keyword>
<keyword evidence="3" id="KW-0949">S-adenosyl-L-methionine</keyword>
<evidence type="ECO:0000259" key="9">
    <source>
        <dbReference type="Pfam" id="PF04055"/>
    </source>
</evidence>
<dbReference type="SUPFAM" id="SSF102114">
    <property type="entry name" value="Radical SAM enzymes"/>
    <property type="match status" value="1"/>
</dbReference>
<protein>
    <recommendedName>
        <fullName evidence="8">S-adenosylmethionine-dependent nucleotide dehydratase</fullName>
    </recommendedName>
</protein>
<dbReference type="Pfam" id="PF04055">
    <property type="entry name" value="Radical_SAM"/>
    <property type="match status" value="1"/>
</dbReference>
<feature type="domain" description="Radical SAM core" evidence="9">
    <location>
        <begin position="13"/>
        <end position="158"/>
    </location>
</feature>
<proteinExistence type="predicted"/>
<dbReference type="Proteomes" id="UP000325116">
    <property type="component" value="Unassembled WGS sequence"/>
</dbReference>
<accession>A0A5C8CJM7</accession>
<dbReference type="GO" id="GO:0003824">
    <property type="term" value="F:catalytic activity"/>
    <property type="evidence" value="ECO:0007669"/>
    <property type="project" value="InterPro"/>
</dbReference>
<evidence type="ECO:0000256" key="4">
    <source>
        <dbReference type="ARBA" id="ARBA00022723"/>
    </source>
</evidence>
<evidence type="ECO:0000256" key="2">
    <source>
        <dbReference type="ARBA" id="ARBA00022485"/>
    </source>
</evidence>
<evidence type="ECO:0000313" key="10">
    <source>
        <dbReference type="EMBL" id="TXJ13490.1"/>
    </source>
</evidence>
<keyword evidence="2" id="KW-0004">4Fe-4S</keyword>
<name>A0A5C8CJM7_9SPIR</name>
<dbReference type="Gene3D" id="3.20.20.70">
    <property type="entry name" value="Aldolase class I"/>
    <property type="match status" value="1"/>
</dbReference>